<comment type="function">
    <text evidence="10">Catalyzes the ATP-dependent conversion of 7-carboxy-7-deazaguanine (CDG) to 7-cyano-7-deazaguanine (preQ(0)).</text>
</comment>
<keyword evidence="3 10" id="KW-0479">Metal-binding</keyword>
<keyword evidence="5 10" id="KW-0862">Zinc</keyword>
<protein>
    <recommendedName>
        <fullName evidence="8 10">7-cyano-7-deazaguanine synthase</fullName>
        <ecNumber evidence="8 10">6.3.4.20</ecNumber>
    </recommendedName>
    <alternativeName>
        <fullName evidence="10">7-cyano-7-carbaguanine synthase</fullName>
    </alternativeName>
    <alternativeName>
        <fullName evidence="10">PreQ(0) synthase</fullName>
    </alternativeName>
    <alternativeName>
        <fullName evidence="10">Queuosine biosynthesis protein QueC</fullName>
    </alternativeName>
</protein>
<dbReference type="Pfam" id="PF06508">
    <property type="entry name" value="QueC"/>
    <property type="match status" value="1"/>
</dbReference>
<keyword evidence="10" id="KW-0671">Queuosine biosynthesis</keyword>
<evidence type="ECO:0000256" key="6">
    <source>
        <dbReference type="ARBA" id="ARBA00022840"/>
    </source>
</evidence>
<keyword evidence="4 10" id="KW-0547">Nucleotide-binding</keyword>
<dbReference type="PANTHER" id="PTHR42914">
    <property type="entry name" value="7-CYANO-7-DEAZAGUANINE SYNTHASE"/>
    <property type="match status" value="1"/>
</dbReference>
<feature type="binding site" evidence="10">
    <location>
        <position position="208"/>
    </location>
    <ligand>
        <name>Zn(2+)</name>
        <dbReference type="ChEBI" id="CHEBI:29105"/>
    </ligand>
</feature>
<dbReference type="EC" id="6.3.4.20" evidence="8 10"/>
<dbReference type="Gene3D" id="3.40.50.620">
    <property type="entry name" value="HUPs"/>
    <property type="match status" value="1"/>
</dbReference>
<evidence type="ECO:0000256" key="9">
    <source>
        <dbReference type="ARBA" id="ARBA00047890"/>
    </source>
</evidence>
<dbReference type="GO" id="GO:0016879">
    <property type="term" value="F:ligase activity, forming carbon-nitrogen bonds"/>
    <property type="evidence" value="ECO:0007669"/>
    <property type="project" value="UniProtKB-UniRule"/>
</dbReference>
<evidence type="ECO:0000256" key="1">
    <source>
        <dbReference type="ARBA" id="ARBA00005061"/>
    </source>
</evidence>
<evidence type="ECO:0000256" key="4">
    <source>
        <dbReference type="ARBA" id="ARBA00022741"/>
    </source>
</evidence>
<evidence type="ECO:0000256" key="3">
    <source>
        <dbReference type="ARBA" id="ARBA00022723"/>
    </source>
</evidence>
<evidence type="ECO:0000256" key="2">
    <source>
        <dbReference type="ARBA" id="ARBA00022598"/>
    </source>
</evidence>
<evidence type="ECO:0000313" key="11">
    <source>
        <dbReference type="EMBL" id="NEW08685.1"/>
    </source>
</evidence>
<comment type="caution">
    <text evidence="11">The sequence shown here is derived from an EMBL/GenBank/DDBJ whole genome shotgun (WGS) entry which is preliminary data.</text>
</comment>
<comment type="catalytic activity">
    <reaction evidence="9 10">
        <text>7-carboxy-7-carbaguanine + NH4(+) + 2 ATP = 7-cyano-7-carbaguanine + 2 AMP + 2 diphosphate + 2 H(+)</text>
        <dbReference type="Rhea" id="RHEA:27982"/>
        <dbReference type="ChEBI" id="CHEBI:15378"/>
        <dbReference type="ChEBI" id="CHEBI:28938"/>
        <dbReference type="ChEBI" id="CHEBI:30616"/>
        <dbReference type="ChEBI" id="CHEBI:33019"/>
        <dbReference type="ChEBI" id="CHEBI:45075"/>
        <dbReference type="ChEBI" id="CHEBI:61036"/>
        <dbReference type="ChEBI" id="CHEBI:456215"/>
        <dbReference type="EC" id="6.3.4.20"/>
    </reaction>
</comment>
<comment type="subunit">
    <text evidence="10">Homodimer.</text>
</comment>
<dbReference type="RefSeq" id="WP_163951784.1">
    <property type="nucleotide sequence ID" value="NZ_JAAIKC010000010.1"/>
</dbReference>
<dbReference type="GO" id="GO:0008270">
    <property type="term" value="F:zinc ion binding"/>
    <property type="evidence" value="ECO:0007669"/>
    <property type="project" value="UniProtKB-UniRule"/>
</dbReference>
<dbReference type="HAMAP" id="MF_01633">
    <property type="entry name" value="QueC"/>
    <property type="match status" value="1"/>
</dbReference>
<dbReference type="InterPro" id="IPR014729">
    <property type="entry name" value="Rossmann-like_a/b/a_fold"/>
</dbReference>
<feature type="binding site" evidence="10">
    <location>
        <position position="219"/>
    </location>
    <ligand>
        <name>Zn(2+)</name>
        <dbReference type="ChEBI" id="CHEBI:29105"/>
    </ligand>
</feature>
<dbReference type="EMBL" id="JAAIKC010000010">
    <property type="protein sequence ID" value="NEW08685.1"/>
    <property type="molecule type" value="Genomic_DNA"/>
</dbReference>
<dbReference type="PIRSF" id="PIRSF006293">
    <property type="entry name" value="ExsB"/>
    <property type="match status" value="1"/>
</dbReference>
<evidence type="ECO:0000256" key="5">
    <source>
        <dbReference type="ARBA" id="ARBA00022833"/>
    </source>
</evidence>
<evidence type="ECO:0000256" key="8">
    <source>
        <dbReference type="ARBA" id="ARBA00039149"/>
    </source>
</evidence>
<dbReference type="UniPathway" id="UPA00391"/>
<evidence type="ECO:0000256" key="7">
    <source>
        <dbReference type="ARBA" id="ARBA00037993"/>
    </source>
</evidence>
<accession>A0A6G4A2S2</accession>
<gene>
    <name evidence="10 11" type="primary">queC</name>
    <name evidence="11" type="ORF">GK047_22060</name>
</gene>
<feature type="binding site" evidence="10">
    <location>
        <begin position="18"/>
        <end position="28"/>
    </location>
    <ligand>
        <name>ATP</name>
        <dbReference type="ChEBI" id="CHEBI:30616"/>
    </ligand>
</feature>
<dbReference type="GO" id="GO:0005524">
    <property type="term" value="F:ATP binding"/>
    <property type="evidence" value="ECO:0007669"/>
    <property type="project" value="UniProtKB-UniRule"/>
</dbReference>
<dbReference type="GO" id="GO:0008616">
    <property type="term" value="P:tRNA queuosine(34) biosynthetic process"/>
    <property type="evidence" value="ECO:0007669"/>
    <property type="project" value="UniProtKB-UniRule"/>
</dbReference>
<proteinExistence type="inferred from homology"/>
<reference evidence="11" key="1">
    <citation type="submission" date="2020-02" db="EMBL/GenBank/DDBJ databases">
        <authorList>
            <person name="Shen X.-R."/>
            <person name="Zhang Y.-X."/>
        </authorList>
    </citation>
    <scope>NUCLEOTIDE SEQUENCE</scope>
    <source>
        <strain evidence="11">SYP-B3998</strain>
    </source>
</reference>
<name>A0A6G4A2S2_9BACL</name>
<sequence length="243" mass="26643">MSNSSDTNNKSKKAVVILSGGLDSTTCMGLAKEAGYELYPISFDYGQRHRIEIENAKQVAEHYGVSQRHKIIKLDFFRDFGGSALTDDTIEVPNVVNVEQGEDPEASEIPVTYVPGRNLLFLSIATSYAEVTGSEAIYIGVNALDYSGYPDCRPEFIHKVEEVIALATKVGVEGKGITIETPLIDWTKARIIQEGIQIGVPYELTTSCYNGKAEACGECDSCRLRLKGFEEAGSKDPIAYLER</sequence>
<organism evidence="11">
    <name type="scientific">Paenibacillus sp. SYP-B3998</name>
    <dbReference type="NCBI Taxonomy" id="2678564"/>
    <lineage>
        <taxon>Bacteria</taxon>
        <taxon>Bacillati</taxon>
        <taxon>Bacillota</taxon>
        <taxon>Bacilli</taxon>
        <taxon>Bacillales</taxon>
        <taxon>Paenibacillaceae</taxon>
        <taxon>Paenibacillus</taxon>
    </lineage>
</organism>
<dbReference type="SUPFAM" id="SSF52402">
    <property type="entry name" value="Adenine nucleotide alpha hydrolases-like"/>
    <property type="match status" value="1"/>
</dbReference>
<comment type="cofactor">
    <cofactor evidence="10">
        <name>Zn(2+)</name>
        <dbReference type="ChEBI" id="CHEBI:29105"/>
    </cofactor>
    <text evidence="10">Binds 1 zinc ion per subunit.</text>
</comment>
<feature type="binding site" evidence="10">
    <location>
        <position position="216"/>
    </location>
    <ligand>
        <name>Zn(2+)</name>
        <dbReference type="ChEBI" id="CHEBI:29105"/>
    </ligand>
</feature>
<dbReference type="AlphaFoldDB" id="A0A6G4A2S2"/>
<dbReference type="CDD" id="cd01995">
    <property type="entry name" value="QueC-like"/>
    <property type="match status" value="1"/>
</dbReference>
<dbReference type="NCBIfam" id="TIGR00364">
    <property type="entry name" value="7-cyano-7-deazaguanine synthase QueC"/>
    <property type="match status" value="1"/>
</dbReference>
<feature type="binding site" evidence="10">
    <location>
        <position position="222"/>
    </location>
    <ligand>
        <name>Zn(2+)</name>
        <dbReference type="ChEBI" id="CHEBI:29105"/>
    </ligand>
</feature>
<evidence type="ECO:0000256" key="10">
    <source>
        <dbReference type="HAMAP-Rule" id="MF_01633"/>
    </source>
</evidence>
<dbReference type="PANTHER" id="PTHR42914:SF1">
    <property type="entry name" value="7-CYANO-7-DEAZAGUANINE SYNTHASE"/>
    <property type="match status" value="1"/>
</dbReference>
<keyword evidence="2 10" id="KW-0436">Ligase</keyword>
<comment type="pathway">
    <text evidence="1 10">Purine metabolism; 7-cyano-7-deazaguanine biosynthesis.</text>
</comment>
<keyword evidence="6 10" id="KW-0067">ATP-binding</keyword>
<comment type="similarity">
    <text evidence="7 10">Belongs to the QueC family.</text>
</comment>
<dbReference type="InterPro" id="IPR018317">
    <property type="entry name" value="QueC"/>
</dbReference>